<dbReference type="RefSeq" id="XP_022396759.1">
    <property type="nucleotide sequence ID" value="XM_022543843.1"/>
</dbReference>
<dbReference type="EMBL" id="KV878913">
    <property type="protein sequence ID" value="OJJ80061.1"/>
    <property type="molecule type" value="Genomic_DNA"/>
</dbReference>
<evidence type="ECO:0000313" key="1">
    <source>
        <dbReference type="EMBL" id="OJJ80061.1"/>
    </source>
</evidence>
<organism evidence="1 2">
    <name type="scientific">Aspergillus glaucus CBS 516.65</name>
    <dbReference type="NCBI Taxonomy" id="1160497"/>
    <lineage>
        <taxon>Eukaryota</taxon>
        <taxon>Fungi</taxon>
        <taxon>Dikarya</taxon>
        <taxon>Ascomycota</taxon>
        <taxon>Pezizomycotina</taxon>
        <taxon>Eurotiomycetes</taxon>
        <taxon>Eurotiomycetidae</taxon>
        <taxon>Eurotiales</taxon>
        <taxon>Aspergillaceae</taxon>
        <taxon>Aspergillus</taxon>
        <taxon>Aspergillus subgen. Aspergillus</taxon>
    </lineage>
</organism>
<dbReference type="AlphaFoldDB" id="A0A1L9V825"/>
<evidence type="ECO:0000313" key="2">
    <source>
        <dbReference type="Proteomes" id="UP000184300"/>
    </source>
</evidence>
<evidence type="ECO:0008006" key="3">
    <source>
        <dbReference type="Google" id="ProtNLM"/>
    </source>
</evidence>
<dbReference type="VEuPathDB" id="FungiDB:ASPGLDRAFT_29341"/>
<accession>A0A1L9V825</accession>
<name>A0A1L9V825_ASPGL</name>
<gene>
    <name evidence="1" type="ORF">ASPGLDRAFT_29341</name>
</gene>
<dbReference type="STRING" id="1160497.A0A1L9V825"/>
<reference evidence="2" key="1">
    <citation type="journal article" date="2017" name="Genome Biol.">
        <title>Comparative genomics reveals high biological diversity and specific adaptations in the industrially and medically important fungal genus Aspergillus.</title>
        <authorList>
            <person name="de Vries R.P."/>
            <person name="Riley R."/>
            <person name="Wiebenga A."/>
            <person name="Aguilar-Osorio G."/>
            <person name="Amillis S."/>
            <person name="Uchima C.A."/>
            <person name="Anderluh G."/>
            <person name="Asadollahi M."/>
            <person name="Askin M."/>
            <person name="Barry K."/>
            <person name="Battaglia E."/>
            <person name="Bayram O."/>
            <person name="Benocci T."/>
            <person name="Braus-Stromeyer S.A."/>
            <person name="Caldana C."/>
            <person name="Canovas D."/>
            <person name="Cerqueira G.C."/>
            <person name="Chen F."/>
            <person name="Chen W."/>
            <person name="Choi C."/>
            <person name="Clum A."/>
            <person name="Dos Santos R.A."/>
            <person name="Damasio A.R."/>
            <person name="Diallinas G."/>
            <person name="Emri T."/>
            <person name="Fekete E."/>
            <person name="Flipphi M."/>
            <person name="Freyberg S."/>
            <person name="Gallo A."/>
            <person name="Gournas C."/>
            <person name="Habgood R."/>
            <person name="Hainaut M."/>
            <person name="Harispe M.L."/>
            <person name="Henrissat B."/>
            <person name="Hilden K.S."/>
            <person name="Hope R."/>
            <person name="Hossain A."/>
            <person name="Karabika E."/>
            <person name="Karaffa L."/>
            <person name="Karanyi Z."/>
            <person name="Krasevec N."/>
            <person name="Kuo A."/>
            <person name="Kusch H."/>
            <person name="LaButti K."/>
            <person name="Lagendijk E.L."/>
            <person name="Lapidus A."/>
            <person name="Levasseur A."/>
            <person name="Lindquist E."/>
            <person name="Lipzen A."/>
            <person name="Logrieco A.F."/>
            <person name="MacCabe A."/>
            <person name="Maekelae M.R."/>
            <person name="Malavazi I."/>
            <person name="Melin P."/>
            <person name="Meyer V."/>
            <person name="Mielnichuk N."/>
            <person name="Miskei M."/>
            <person name="Molnar A.P."/>
            <person name="Mule G."/>
            <person name="Ngan C.Y."/>
            <person name="Orejas M."/>
            <person name="Orosz E."/>
            <person name="Ouedraogo J.P."/>
            <person name="Overkamp K.M."/>
            <person name="Park H.-S."/>
            <person name="Perrone G."/>
            <person name="Piumi F."/>
            <person name="Punt P.J."/>
            <person name="Ram A.F."/>
            <person name="Ramon A."/>
            <person name="Rauscher S."/>
            <person name="Record E."/>
            <person name="Riano-Pachon D.M."/>
            <person name="Robert V."/>
            <person name="Roehrig J."/>
            <person name="Ruller R."/>
            <person name="Salamov A."/>
            <person name="Salih N.S."/>
            <person name="Samson R.A."/>
            <person name="Sandor E."/>
            <person name="Sanguinetti M."/>
            <person name="Schuetze T."/>
            <person name="Sepcic K."/>
            <person name="Shelest E."/>
            <person name="Sherlock G."/>
            <person name="Sophianopoulou V."/>
            <person name="Squina F.M."/>
            <person name="Sun H."/>
            <person name="Susca A."/>
            <person name="Todd R.B."/>
            <person name="Tsang A."/>
            <person name="Unkles S.E."/>
            <person name="van de Wiele N."/>
            <person name="van Rossen-Uffink D."/>
            <person name="Oliveira J.V."/>
            <person name="Vesth T.C."/>
            <person name="Visser J."/>
            <person name="Yu J.-H."/>
            <person name="Zhou M."/>
            <person name="Andersen M.R."/>
            <person name="Archer D.B."/>
            <person name="Baker S.E."/>
            <person name="Benoit I."/>
            <person name="Brakhage A.A."/>
            <person name="Braus G.H."/>
            <person name="Fischer R."/>
            <person name="Frisvad J.C."/>
            <person name="Goldman G.H."/>
            <person name="Houbraken J."/>
            <person name="Oakley B."/>
            <person name="Pocsi I."/>
            <person name="Scazzocchio C."/>
            <person name="Seiboth B."/>
            <person name="vanKuyk P.A."/>
            <person name="Wortman J."/>
            <person name="Dyer P.S."/>
            <person name="Grigoriev I.V."/>
        </authorList>
    </citation>
    <scope>NUCLEOTIDE SEQUENCE [LARGE SCALE GENOMIC DNA]</scope>
    <source>
        <strain evidence="2">CBS 516.65</strain>
    </source>
</reference>
<keyword evidence="2" id="KW-1185">Reference proteome</keyword>
<dbReference type="GeneID" id="34460104"/>
<dbReference type="OrthoDB" id="4499950at2759"/>
<dbReference type="Proteomes" id="UP000184300">
    <property type="component" value="Unassembled WGS sequence"/>
</dbReference>
<sequence>MYGFNASNQSGKTRYEQRPSSPRVKCTICAVYTNRIYDAKVNFTNPPPTAIRPTKPTDLIILGESTTPARSPTPVDAAAETESIAKVKLVMGNHDPETHKSRFRVSSTKLMLASVKFGKILFPGWDYGSKALTQPEVYDIDQNAFSIMLNIIYCRTQVPHSIDLGMLTKLAVLTDYFGCHEALEPYPSIWLEGLKDEVPTTFSDELIKWICISWAFNYDDVFTKVTRIAQRQAPNYLDLLNLPISVCL</sequence>
<protein>
    <recommendedName>
        <fullName evidence="3">BTB domain-containing protein</fullName>
    </recommendedName>
</protein>
<proteinExistence type="predicted"/>